<reference evidence="2 3" key="1">
    <citation type="submission" date="2017-08" db="EMBL/GenBank/DDBJ databases">
        <title>Infants hospitalized years apart are colonized by the same room-sourced microbial strains.</title>
        <authorList>
            <person name="Brooks B."/>
            <person name="Olm M.R."/>
            <person name="Firek B.A."/>
            <person name="Baker R."/>
            <person name="Thomas B.C."/>
            <person name="Morowitz M.J."/>
            <person name="Banfield J.F."/>
        </authorList>
    </citation>
    <scope>NUCLEOTIDE SEQUENCE [LARGE SCALE GENOMIC DNA]</scope>
    <source>
        <strain evidence="2">S2_005_002_R2_33</strain>
    </source>
</reference>
<evidence type="ECO:0000313" key="3">
    <source>
        <dbReference type="Proteomes" id="UP000249082"/>
    </source>
</evidence>
<dbReference type="EMBL" id="QFPX01000007">
    <property type="protein sequence ID" value="PZQ55018.1"/>
    <property type="molecule type" value="Genomic_DNA"/>
</dbReference>
<organism evidence="2 3">
    <name type="scientific">Novosphingobium pentaromativorans</name>
    <dbReference type="NCBI Taxonomy" id="205844"/>
    <lineage>
        <taxon>Bacteria</taxon>
        <taxon>Pseudomonadati</taxon>
        <taxon>Pseudomonadota</taxon>
        <taxon>Alphaproteobacteria</taxon>
        <taxon>Sphingomonadales</taxon>
        <taxon>Sphingomonadaceae</taxon>
        <taxon>Novosphingobium</taxon>
    </lineage>
</organism>
<gene>
    <name evidence="2" type="ORF">DI555_10100</name>
</gene>
<evidence type="ECO:0000256" key="1">
    <source>
        <dbReference type="SAM" id="SignalP"/>
    </source>
</evidence>
<feature type="chain" id="PRO_5015839350" evidence="1">
    <location>
        <begin position="23"/>
        <end position="357"/>
    </location>
</feature>
<dbReference type="Pfam" id="PF04338">
    <property type="entry name" value="DUF481"/>
    <property type="match status" value="1"/>
</dbReference>
<protein>
    <submittedName>
        <fullName evidence="2">DUF481 domain-containing protein</fullName>
    </submittedName>
</protein>
<evidence type="ECO:0000313" key="2">
    <source>
        <dbReference type="EMBL" id="PZQ55018.1"/>
    </source>
</evidence>
<sequence>MTMRFAVSMGASSLLVAVPAQAQTLHSIEFEAFQFHIFPELEIVPVAPVVELPVRVTLPDYVAPPPFINAPAPHLPGNVRTMIEAAVKTKDSATVGAVVKAALATQPYDKDEIRAIHQAFLDANAQEIADKANAERERIRRAALLELWTGKVELGAFRATGNTSNFGYTGAVKLDRKGLNWQHTVQLNADYQKDRGTVSREQYGASYQPRYTLNDGLFTYGRVQYEKDRIQGFLDRYSLSGGLGYRILKRDNVSLSMEVGPALRRTRYVTVPQETTWSALTSIDFDWQVTPTIKLTQDASSYIETGNSTYTSATGLEAGMARGLKARMSYSIEHETSPPDGSLRTDTISRFSLVYGF</sequence>
<feature type="signal peptide" evidence="1">
    <location>
        <begin position="1"/>
        <end position="22"/>
    </location>
</feature>
<dbReference type="AlphaFoldDB" id="A0A2W5NRG6"/>
<proteinExistence type="predicted"/>
<name>A0A2W5NRG6_9SPHN</name>
<accession>A0A2W5NRG6</accession>
<keyword evidence="1" id="KW-0732">Signal</keyword>
<dbReference type="InterPro" id="IPR007433">
    <property type="entry name" value="DUF481"/>
</dbReference>
<dbReference type="Proteomes" id="UP000249082">
    <property type="component" value="Unassembled WGS sequence"/>
</dbReference>
<comment type="caution">
    <text evidence="2">The sequence shown here is derived from an EMBL/GenBank/DDBJ whole genome shotgun (WGS) entry which is preliminary data.</text>
</comment>